<name>A0ABV0U829_9TELE</name>
<evidence type="ECO:0000313" key="2">
    <source>
        <dbReference type="Proteomes" id="UP001482620"/>
    </source>
</evidence>
<evidence type="ECO:0000313" key="1">
    <source>
        <dbReference type="EMBL" id="MEQ2241119.1"/>
    </source>
</evidence>
<comment type="caution">
    <text evidence="1">The sequence shown here is derived from an EMBL/GenBank/DDBJ whole genome shotgun (WGS) entry which is preliminary data.</text>
</comment>
<protein>
    <submittedName>
        <fullName evidence="1">Uncharacterized protein</fullName>
    </submittedName>
</protein>
<organism evidence="1 2">
    <name type="scientific">Ilyodon furcidens</name>
    <name type="common">goldbreast splitfin</name>
    <dbReference type="NCBI Taxonomy" id="33524"/>
    <lineage>
        <taxon>Eukaryota</taxon>
        <taxon>Metazoa</taxon>
        <taxon>Chordata</taxon>
        <taxon>Craniata</taxon>
        <taxon>Vertebrata</taxon>
        <taxon>Euteleostomi</taxon>
        <taxon>Actinopterygii</taxon>
        <taxon>Neopterygii</taxon>
        <taxon>Teleostei</taxon>
        <taxon>Neoteleostei</taxon>
        <taxon>Acanthomorphata</taxon>
        <taxon>Ovalentaria</taxon>
        <taxon>Atherinomorphae</taxon>
        <taxon>Cyprinodontiformes</taxon>
        <taxon>Goodeidae</taxon>
        <taxon>Ilyodon</taxon>
    </lineage>
</organism>
<sequence length="104" mass="11600">MAMWKELCDQKSNKPVRMCCIASPYVGGVATATTPQELQKQKLHISRILRAPRRLTGVTYDRLQHSCVLTQDTALHRVDMRPSPPPRLYASSISSCSKAACDVK</sequence>
<keyword evidence="2" id="KW-1185">Reference proteome</keyword>
<reference evidence="1 2" key="1">
    <citation type="submission" date="2021-06" db="EMBL/GenBank/DDBJ databases">
        <authorList>
            <person name="Palmer J.M."/>
        </authorList>
    </citation>
    <scope>NUCLEOTIDE SEQUENCE [LARGE SCALE GENOMIC DNA]</scope>
    <source>
        <strain evidence="2">if_2019</strain>
        <tissue evidence="1">Muscle</tissue>
    </source>
</reference>
<proteinExistence type="predicted"/>
<dbReference type="Proteomes" id="UP001482620">
    <property type="component" value="Unassembled WGS sequence"/>
</dbReference>
<dbReference type="EMBL" id="JAHRIQ010060345">
    <property type="protein sequence ID" value="MEQ2241119.1"/>
    <property type="molecule type" value="Genomic_DNA"/>
</dbReference>
<gene>
    <name evidence="1" type="ORF">ILYODFUR_022130</name>
</gene>
<accession>A0ABV0U829</accession>